<organism evidence="2 3">
    <name type="scientific">Moorena producens 3L</name>
    <dbReference type="NCBI Taxonomy" id="489825"/>
    <lineage>
        <taxon>Bacteria</taxon>
        <taxon>Bacillati</taxon>
        <taxon>Cyanobacteriota</taxon>
        <taxon>Cyanophyceae</taxon>
        <taxon>Coleofasciculales</taxon>
        <taxon>Coleofasciculaceae</taxon>
        <taxon>Moorena</taxon>
    </lineage>
</organism>
<dbReference type="HOGENOM" id="CLU_2554535_0_0_3"/>
<sequence>MKRATLRDHFRRAKTPIAVVSAILVGANAGIQIWQNLDLNSQIQEIINKISAHSESSAETSRKDTDLPEDLPPKLLRSYKNP</sequence>
<gene>
    <name evidence="2" type="ORF">LYNGBM3L_51660</name>
</gene>
<keyword evidence="3" id="KW-1185">Reference proteome</keyword>
<name>F4XYF6_9CYAN</name>
<dbReference type="RefSeq" id="WP_008187975.1">
    <property type="nucleotide sequence ID" value="NZ_MKZR01000001.1"/>
</dbReference>
<accession>F4XYF6</accession>
<protein>
    <submittedName>
        <fullName evidence="2">Uncharacterized protein</fullName>
    </submittedName>
</protein>
<dbReference type="AlphaFoldDB" id="F4XYF6"/>
<proteinExistence type="predicted"/>
<feature type="region of interest" description="Disordered" evidence="1">
    <location>
        <begin position="52"/>
        <end position="82"/>
    </location>
</feature>
<evidence type="ECO:0000313" key="3">
    <source>
        <dbReference type="Proteomes" id="UP000003959"/>
    </source>
</evidence>
<evidence type="ECO:0000313" key="2">
    <source>
        <dbReference type="EMBL" id="EGJ30369.1"/>
    </source>
</evidence>
<reference evidence="3" key="1">
    <citation type="journal article" date="2011" name="Proc. Natl. Acad. Sci. U.S.A.">
        <title>Genomic insights into the physiology and ecology of the marine filamentous cyanobacterium Lyngbya majuscula.</title>
        <authorList>
            <person name="Jones A.C."/>
            <person name="Monroe E.A."/>
            <person name="Podell S."/>
            <person name="Hess W.R."/>
            <person name="Klages S."/>
            <person name="Esquenazi E."/>
            <person name="Niessen S."/>
            <person name="Hoover H."/>
            <person name="Rothmann M."/>
            <person name="Lasken R.S."/>
            <person name="Yates J.R.III."/>
            <person name="Reinhardt R."/>
            <person name="Kube M."/>
            <person name="Burkart M.D."/>
            <person name="Allen E.E."/>
            <person name="Dorrestein P.C."/>
            <person name="Gerwick W.H."/>
            <person name="Gerwick L."/>
        </authorList>
    </citation>
    <scope>NUCLEOTIDE SEQUENCE [LARGE SCALE GENOMIC DNA]</scope>
    <source>
        <strain evidence="3">3L</strain>
    </source>
</reference>
<evidence type="ECO:0000256" key="1">
    <source>
        <dbReference type="SAM" id="MobiDB-lite"/>
    </source>
</evidence>
<dbReference type="EMBL" id="GL890954">
    <property type="protein sequence ID" value="EGJ30369.1"/>
    <property type="molecule type" value="Genomic_DNA"/>
</dbReference>
<dbReference type="OrthoDB" id="9897657at2"/>
<dbReference type="Proteomes" id="UP000003959">
    <property type="component" value="Unassembled WGS sequence"/>
</dbReference>